<dbReference type="InterPro" id="IPR001320">
    <property type="entry name" value="Iontro_rcpt_C"/>
</dbReference>
<dbReference type="Gene3D" id="1.10.287.70">
    <property type="match status" value="1"/>
</dbReference>
<name>A0AAN7VMU2_9COLE</name>
<evidence type="ECO:0000256" key="6">
    <source>
        <dbReference type="ARBA" id="ARBA00023136"/>
    </source>
</evidence>
<dbReference type="AlphaFoldDB" id="A0AAN7VMU2"/>
<keyword evidence="7" id="KW-0675">Receptor</keyword>
<evidence type="ECO:0000256" key="5">
    <source>
        <dbReference type="ARBA" id="ARBA00022989"/>
    </source>
</evidence>
<evidence type="ECO:0000256" key="7">
    <source>
        <dbReference type="ARBA" id="ARBA00023170"/>
    </source>
</evidence>
<reference evidence="12 13" key="1">
    <citation type="journal article" date="2024" name="Insects">
        <title>An Improved Chromosome-Level Genome Assembly of the Firefly Pyrocoelia pectoralis.</title>
        <authorList>
            <person name="Fu X."/>
            <person name="Meyer-Rochow V.B."/>
            <person name="Ballantyne L."/>
            <person name="Zhu X."/>
        </authorList>
    </citation>
    <scope>NUCLEOTIDE SEQUENCE [LARGE SCALE GENOMIC DNA]</scope>
    <source>
        <strain evidence="12">XCY_ONT2</strain>
    </source>
</reference>
<keyword evidence="13" id="KW-1185">Reference proteome</keyword>
<evidence type="ECO:0000313" key="13">
    <source>
        <dbReference type="Proteomes" id="UP001329430"/>
    </source>
</evidence>
<evidence type="ECO:0000259" key="11">
    <source>
        <dbReference type="Pfam" id="PF00060"/>
    </source>
</evidence>
<keyword evidence="4 9" id="KW-0812">Transmembrane</keyword>
<feature type="chain" id="PRO_5042860029" description="Ionotropic glutamate receptor C-terminal domain-containing protein" evidence="10">
    <location>
        <begin position="19"/>
        <end position="573"/>
    </location>
</feature>
<feature type="transmembrane region" description="Helical" evidence="9">
    <location>
        <begin position="516"/>
        <end position="536"/>
    </location>
</feature>
<proteinExistence type="inferred from homology"/>
<evidence type="ECO:0000256" key="2">
    <source>
        <dbReference type="ARBA" id="ARBA00008685"/>
    </source>
</evidence>
<comment type="caution">
    <text evidence="12">The sequence shown here is derived from an EMBL/GenBank/DDBJ whole genome shotgun (WGS) entry which is preliminary data.</text>
</comment>
<dbReference type="Pfam" id="PF00060">
    <property type="entry name" value="Lig_chan"/>
    <property type="match status" value="1"/>
</dbReference>
<keyword evidence="8" id="KW-0325">Glycoprotein</keyword>
<keyword evidence="10" id="KW-0732">Signal</keyword>
<dbReference type="EMBL" id="JAVRBK010000001">
    <property type="protein sequence ID" value="KAK5650340.1"/>
    <property type="molecule type" value="Genomic_DNA"/>
</dbReference>
<dbReference type="GO" id="GO:0050906">
    <property type="term" value="P:detection of stimulus involved in sensory perception"/>
    <property type="evidence" value="ECO:0007669"/>
    <property type="project" value="UniProtKB-ARBA"/>
</dbReference>
<keyword evidence="5 9" id="KW-1133">Transmembrane helix</keyword>
<evidence type="ECO:0000313" key="12">
    <source>
        <dbReference type="EMBL" id="KAK5650340.1"/>
    </source>
</evidence>
<evidence type="ECO:0000256" key="8">
    <source>
        <dbReference type="ARBA" id="ARBA00023180"/>
    </source>
</evidence>
<dbReference type="Proteomes" id="UP001329430">
    <property type="component" value="Chromosome 1"/>
</dbReference>
<dbReference type="PROSITE" id="PS51257">
    <property type="entry name" value="PROKAR_LIPOPROTEIN"/>
    <property type="match status" value="1"/>
</dbReference>
<feature type="domain" description="Ionotropic glutamate receptor C-terminal" evidence="11">
    <location>
        <begin position="282"/>
        <end position="414"/>
    </location>
</feature>
<evidence type="ECO:0000256" key="3">
    <source>
        <dbReference type="ARBA" id="ARBA00022475"/>
    </source>
</evidence>
<keyword evidence="6 9" id="KW-0472">Membrane</keyword>
<gene>
    <name evidence="12" type="ORF">RI129_001369</name>
</gene>
<sequence>MQLKSILTVLSVVSACYSDLINEIPSNDHILECFKVIHRQIFANDDAITVWPRKIIDYTFFQELYTNNHSLLVQEGISNTIGNIYETDNLEEFQWILSSSQRQKLLMVSTLPLADMEVVLKEYYANEVIIIRLENESSSFVLYKGCKTSGLLINDKCSQSNFLQKYQVFNKHPTLKGCFFQVQTVIWPPYVLPSSKATFSNGLEILIMNTLAQYQQFSIEYNVCDQHNLEHNHQIGIGSYYATNELHMKYDTVAYHLQESFTWCVPFVSIQTHTNVFLTMQAHVWVSLQIVHFAVSTAIWLLSVNAPNESTSFKTYKSVLQNIVATMLNITINVQPRTFKVRFLFMLYVIFTLHVNVAYESALFSVLTKPKQEQKISSVDHITHAKFKLYYIPGTLQYLGMDPTSDRWEACYNGTSCISKAATAKDFALFVPYLHMNYILNYDNNVNLSVYCFEDHQILVPIEMILKKGFPFEHHFQKFVYNIVESGIVGKWQQDIFYDRRIMVTEEMPVIKISHLTFLFGYVLVLWTFAFIFFLLEVYLHKKILECIVSSFTNNFASTYLQKLVDVIDSQCC</sequence>
<dbReference type="GO" id="GO:0015276">
    <property type="term" value="F:ligand-gated monoatomic ion channel activity"/>
    <property type="evidence" value="ECO:0007669"/>
    <property type="project" value="InterPro"/>
</dbReference>
<dbReference type="PANTHER" id="PTHR42643:SF30">
    <property type="entry name" value="IONOTROPIC RECEPTOR 40A-RELATED"/>
    <property type="match status" value="1"/>
</dbReference>
<dbReference type="InterPro" id="IPR052192">
    <property type="entry name" value="Insect_Ionotropic_Sensory_Rcpt"/>
</dbReference>
<dbReference type="GO" id="GO:0005886">
    <property type="term" value="C:plasma membrane"/>
    <property type="evidence" value="ECO:0007669"/>
    <property type="project" value="UniProtKB-SubCell"/>
</dbReference>
<accession>A0AAN7VMU2</accession>
<comment type="subcellular location">
    <subcellularLocation>
        <location evidence="1">Cell membrane</location>
        <topology evidence="1">Multi-pass membrane protein</topology>
    </subcellularLocation>
</comment>
<evidence type="ECO:0000256" key="10">
    <source>
        <dbReference type="SAM" id="SignalP"/>
    </source>
</evidence>
<evidence type="ECO:0000256" key="4">
    <source>
        <dbReference type="ARBA" id="ARBA00022692"/>
    </source>
</evidence>
<comment type="similarity">
    <text evidence="2">Belongs to the glutamate-gated ion channel (TC 1.A.10.1) family.</text>
</comment>
<feature type="transmembrane region" description="Helical" evidence="9">
    <location>
        <begin position="343"/>
        <end position="367"/>
    </location>
</feature>
<evidence type="ECO:0000256" key="9">
    <source>
        <dbReference type="SAM" id="Phobius"/>
    </source>
</evidence>
<dbReference type="PANTHER" id="PTHR42643">
    <property type="entry name" value="IONOTROPIC RECEPTOR 20A-RELATED"/>
    <property type="match status" value="1"/>
</dbReference>
<protein>
    <recommendedName>
        <fullName evidence="11">Ionotropic glutamate receptor C-terminal domain-containing protein</fullName>
    </recommendedName>
</protein>
<feature type="signal peptide" evidence="10">
    <location>
        <begin position="1"/>
        <end position="18"/>
    </location>
</feature>
<organism evidence="12 13">
    <name type="scientific">Pyrocoelia pectoralis</name>
    <dbReference type="NCBI Taxonomy" id="417401"/>
    <lineage>
        <taxon>Eukaryota</taxon>
        <taxon>Metazoa</taxon>
        <taxon>Ecdysozoa</taxon>
        <taxon>Arthropoda</taxon>
        <taxon>Hexapoda</taxon>
        <taxon>Insecta</taxon>
        <taxon>Pterygota</taxon>
        <taxon>Neoptera</taxon>
        <taxon>Endopterygota</taxon>
        <taxon>Coleoptera</taxon>
        <taxon>Polyphaga</taxon>
        <taxon>Elateriformia</taxon>
        <taxon>Elateroidea</taxon>
        <taxon>Lampyridae</taxon>
        <taxon>Lampyrinae</taxon>
        <taxon>Pyrocoelia</taxon>
    </lineage>
</organism>
<evidence type="ECO:0000256" key="1">
    <source>
        <dbReference type="ARBA" id="ARBA00004651"/>
    </source>
</evidence>
<keyword evidence="3" id="KW-1003">Cell membrane</keyword>